<dbReference type="SUPFAM" id="SSF56014">
    <property type="entry name" value="Nitrite and sulphite reductase 4Fe-4S domain-like"/>
    <property type="match status" value="1"/>
</dbReference>
<keyword evidence="6" id="KW-0411">Iron-sulfur</keyword>
<dbReference type="PANTHER" id="PTHR32439">
    <property type="entry name" value="FERREDOXIN--NITRITE REDUCTASE, CHLOROPLASTIC"/>
    <property type="match status" value="1"/>
</dbReference>
<evidence type="ECO:0000256" key="5">
    <source>
        <dbReference type="ARBA" id="ARBA00023004"/>
    </source>
</evidence>
<dbReference type="Proteomes" id="UP000824221">
    <property type="component" value="Unassembled WGS sequence"/>
</dbReference>
<dbReference type="PANTHER" id="PTHR32439:SF9">
    <property type="entry name" value="BLR3264 PROTEIN"/>
    <property type="match status" value="1"/>
</dbReference>
<protein>
    <submittedName>
        <fullName evidence="8">4Fe-4S binding protein</fullName>
    </submittedName>
</protein>
<dbReference type="GO" id="GO:0051539">
    <property type="term" value="F:4 iron, 4 sulfur cluster binding"/>
    <property type="evidence" value="ECO:0007669"/>
    <property type="project" value="UniProtKB-KW"/>
</dbReference>
<organism evidence="8 9">
    <name type="scientific">Candidatus Gallimonas gallistercoris</name>
    <dbReference type="NCBI Taxonomy" id="2838602"/>
    <lineage>
        <taxon>Bacteria</taxon>
        <taxon>Bacillati</taxon>
        <taxon>Bacillota</taxon>
        <taxon>Clostridia</taxon>
        <taxon>Candidatus Gallimonas</taxon>
    </lineage>
</organism>
<dbReference type="SUPFAM" id="SSF55124">
    <property type="entry name" value="Nitrite/Sulfite reductase N-terminal domain-like"/>
    <property type="match status" value="1"/>
</dbReference>
<dbReference type="GO" id="GO:0020037">
    <property type="term" value="F:heme binding"/>
    <property type="evidence" value="ECO:0007669"/>
    <property type="project" value="InterPro"/>
</dbReference>
<dbReference type="InterPro" id="IPR017896">
    <property type="entry name" value="4Fe4S_Fe-S-bd"/>
</dbReference>
<sequence>MNYDPAKYPKCTVPQAEVTRLKGLGFLRDKTTADCFNVRVITANGKITSEEMNAISEAAQKFGDGEIAMTVRLTCEIQRVPYANAEALIAFLKERGHETGGTGAKVRPVVSCKGTTCQYGLIDTFALSKKLHTLFYEGYRSVALPHKFKIAVGGCPNNCVKPDLNDIGIVGQRMPVPMPELCRGCNACVKECPIHSASLTDKKFVRDDKTCNNCGRCVKVCPFHAIDCVDGYKIYIGGRWGKRVAQGKSLSVLLHSEEEVVKTVEKAILFFKAYGNKGERFADVIARVGFEKTERMLLSDELLAKKEEILAL</sequence>
<feature type="domain" description="4Fe-4S ferredoxin-type" evidence="7">
    <location>
        <begin position="202"/>
        <end position="231"/>
    </location>
</feature>
<feature type="domain" description="4Fe-4S ferredoxin-type" evidence="7">
    <location>
        <begin position="173"/>
        <end position="201"/>
    </location>
</feature>
<dbReference type="InterPro" id="IPR006067">
    <property type="entry name" value="NO2/SO3_Rdtase_4Fe4S_dom"/>
</dbReference>
<keyword evidence="4" id="KW-0560">Oxidoreductase</keyword>
<evidence type="ECO:0000259" key="7">
    <source>
        <dbReference type="PROSITE" id="PS51379"/>
    </source>
</evidence>
<comment type="caution">
    <text evidence="8">The sequence shown here is derived from an EMBL/GenBank/DDBJ whole genome shotgun (WGS) entry which is preliminary data.</text>
</comment>
<dbReference type="Pfam" id="PF00037">
    <property type="entry name" value="Fer4"/>
    <property type="match status" value="1"/>
</dbReference>
<evidence type="ECO:0000256" key="2">
    <source>
        <dbReference type="ARBA" id="ARBA00022617"/>
    </source>
</evidence>
<keyword evidence="2" id="KW-0349">Heme</keyword>
<dbReference type="InterPro" id="IPR005117">
    <property type="entry name" value="NiRdtase/SiRdtase_haem-b_fer"/>
</dbReference>
<evidence type="ECO:0000313" key="8">
    <source>
        <dbReference type="EMBL" id="HJA02203.1"/>
    </source>
</evidence>
<dbReference type="GO" id="GO:0016491">
    <property type="term" value="F:oxidoreductase activity"/>
    <property type="evidence" value="ECO:0007669"/>
    <property type="project" value="UniProtKB-KW"/>
</dbReference>
<evidence type="ECO:0000256" key="6">
    <source>
        <dbReference type="ARBA" id="ARBA00023014"/>
    </source>
</evidence>
<dbReference type="Gene3D" id="3.30.413.10">
    <property type="entry name" value="Sulfite Reductase Hemoprotein, domain 1"/>
    <property type="match status" value="1"/>
</dbReference>
<dbReference type="Gene3D" id="3.30.70.20">
    <property type="match status" value="1"/>
</dbReference>
<gene>
    <name evidence="8" type="ORF">H9797_02340</name>
</gene>
<dbReference type="Pfam" id="PF03460">
    <property type="entry name" value="NIR_SIR_ferr"/>
    <property type="match status" value="1"/>
</dbReference>
<evidence type="ECO:0000256" key="4">
    <source>
        <dbReference type="ARBA" id="ARBA00023002"/>
    </source>
</evidence>
<dbReference type="AlphaFoldDB" id="A0A9D2H068"/>
<dbReference type="SUPFAM" id="SSF54862">
    <property type="entry name" value="4Fe-4S ferredoxins"/>
    <property type="match status" value="1"/>
</dbReference>
<keyword evidence="5" id="KW-0408">Iron</keyword>
<proteinExistence type="predicted"/>
<evidence type="ECO:0000256" key="1">
    <source>
        <dbReference type="ARBA" id="ARBA00022485"/>
    </source>
</evidence>
<dbReference type="InterPro" id="IPR051329">
    <property type="entry name" value="NIR_SIR_4Fe-4S"/>
</dbReference>
<dbReference type="EMBL" id="DXAJ01000034">
    <property type="protein sequence ID" value="HJA02203.1"/>
    <property type="molecule type" value="Genomic_DNA"/>
</dbReference>
<accession>A0A9D2H068</accession>
<evidence type="ECO:0000256" key="3">
    <source>
        <dbReference type="ARBA" id="ARBA00022723"/>
    </source>
</evidence>
<evidence type="ECO:0000313" key="9">
    <source>
        <dbReference type="Proteomes" id="UP000824221"/>
    </source>
</evidence>
<dbReference type="Pfam" id="PF01077">
    <property type="entry name" value="NIR_SIR"/>
    <property type="match status" value="1"/>
</dbReference>
<dbReference type="PROSITE" id="PS00198">
    <property type="entry name" value="4FE4S_FER_1"/>
    <property type="match status" value="1"/>
</dbReference>
<dbReference type="InterPro" id="IPR045854">
    <property type="entry name" value="NO2/SO3_Rdtase_4Fe4S_sf"/>
</dbReference>
<dbReference type="PROSITE" id="PS51379">
    <property type="entry name" value="4FE4S_FER_2"/>
    <property type="match status" value="2"/>
</dbReference>
<dbReference type="GO" id="GO:0046872">
    <property type="term" value="F:metal ion binding"/>
    <property type="evidence" value="ECO:0007669"/>
    <property type="project" value="UniProtKB-KW"/>
</dbReference>
<dbReference type="InterPro" id="IPR017900">
    <property type="entry name" value="4Fe4S_Fe_S_CS"/>
</dbReference>
<reference evidence="8" key="2">
    <citation type="submission" date="2021-04" db="EMBL/GenBank/DDBJ databases">
        <authorList>
            <person name="Gilroy R."/>
        </authorList>
    </citation>
    <scope>NUCLEOTIDE SEQUENCE</scope>
    <source>
        <strain evidence="8">CHK156-179</strain>
    </source>
</reference>
<dbReference type="InterPro" id="IPR036136">
    <property type="entry name" value="Nit/Sulf_reduc_fer-like_dom_sf"/>
</dbReference>
<reference evidence="8" key="1">
    <citation type="journal article" date="2021" name="PeerJ">
        <title>Extensive microbial diversity within the chicken gut microbiome revealed by metagenomics and culture.</title>
        <authorList>
            <person name="Gilroy R."/>
            <person name="Ravi A."/>
            <person name="Getino M."/>
            <person name="Pursley I."/>
            <person name="Horton D.L."/>
            <person name="Alikhan N.F."/>
            <person name="Baker D."/>
            <person name="Gharbi K."/>
            <person name="Hall N."/>
            <person name="Watson M."/>
            <person name="Adriaenssens E.M."/>
            <person name="Foster-Nyarko E."/>
            <person name="Jarju S."/>
            <person name="Secka A."/>
            <person name="Antonio M."/>
            <person name="Oren A."/>
            <person name="Chaudhuri R.R."/>
            <person name="La Ragione R."/>
            <person name="Hildebrand F."/>
            <person name="Pallen M.J."/>
        </authorList>
    </citation>
    <scope>NUCLEOTIDE SEQUENCE</scope>
    <source>
        <strain evidence="8">CHK156-179</strain>
    </source>
</reference>
<keyword evidence="3" id="KW-0479">Metal-binding</keyword>
<name>A0A9D2H068_9FIRM</name>
<keyword evidence="1" id="KW-0004">4Fe-4S</keyword>